<keyword evidence="6" id="KW-0812">Transmembrane</keyword>
<comment type="subcellular location">
    <subcellularLocation>
        <location evidence="2">Golgi apparatus</location>
        <location evidence="2">Golgi stack membrane</location>
        <topology evidence="2">Single-pass type II membrane protein</topology>
    </subcellularLocation>
</comment>
<feature type="domain" description="NAD(P)-binding" evidence="14">
    <location>
        <begin position="4"/>
        <end position="318"/>
    </location>
</feature>
<accession>A0A2M7S8X1</accession>
<dbReference type="GO" id="GO:0048040">
    <property type="term" value="F:UDP-glucuronate decarboxylase activity"/>
    <property type="evidence" value="ECO:0007669"/>
    <property type="project" value="UniProtKB-EC"/>
</dbReference>
<dbReference type="Proteomes" id="UP000229307">
    <property type="component" value="Unassembled WGS sequence"/>
</dbReference>
<evidence type="ECO:0000256" key="2">
    <source>
        <dbReference type="ARBA" id="ARBA00004447"/>
    </source>
</evidence>
<evidence type="ECO:0000256" key="9">
    <source>
        <dbReference type="ARBA" id="ARBA00022989"/>
    </source>
</evidence>
<evidence type="ECO:0000259" key="14">
    <source>
        <dbReference type="Pfam" id="PF16363"/>
    </source>
</evidence>
<evidence type="ECO:0000256" key="4">
    <source>
        <dbReference type="ARBA" id="ARBA00007505"/>
    </source>
</evidence>
<organism evidence="15 16">
    <name type="scientific">Candidatus Desantisbacteria bacterium CG_4_10_14_0_8_um_filter_48_22</name>
    <dbReference type="NCBI Taxonomy" id="1974543"/>
    <lineage>
        <taxon>Bacteria</taxon>
        <taxon>Candidatus Desantisiibacteriota</taxon>
    </lineage>
</organism>
<comment type="similarity">
    <text evidence="4">Belongs to the NAD(P)-dependent epimerase/dehydratase family. UDP-glucuronic acid decarboxylase subfamily.</text>
</comment>
<dbReference type="PANTHER" id="PTHR43078">
    <property type="entry name" value="UDP-GLUCURONIC ACID DECARBOXYLASE-RELATED"/>
    <property type="match status" value="1"/>
</dbReference>
<dbReference type="InterPro" id="IPR044516">
    <property type="entry name" value="UXS-like"/>
</dbReference>
<dbReference type="AlphaFoldDB" id="A0A2M7S8X1"/>
<evidence type="ECO:0000256" key="8">
    <source>
        <dbReference type="ARBA" id="ARBA00022968"/>
    </source>
</evidence>
<dbReference type="SUPFAM" id="SSF51735">
    <property type="entry name" value="NAD(P)-binding Rossmann-fold domains"/>
    <property type="match status" value="1"/>
</dbReference>
<evidence type="ECO:0000256" key="12">
    <source>
        <dbReference type="ARBA" id="ARBA00023136"/>
    </source>
</evidence>
<comment type="cofactor">
    <cofactor evidence="1">
        <name>NAD(+)</name>
        <dbReference type="ChEBI" id="CHEBI:57540"/>
    </cofactor>
</comment>
<evidence type="ECO:0000313" key="15">
    <source>
        <dbReference type="EMBL" id="PIZ15930.1"/>
    </source>
</evidence>
<evidence type="ECO:0000256" key="3">
    <source>
        <dbReference type="ARBA" id="ARBA00005100"/>
    </source>
</evidence>
<evidence type="ECO:0000256" key="13">
    <source>
        <dbReference type="ARBA" id="ARBA00023239"/>
    </source>
</evidence>
<gene>
    <name evidence="15" type="ORF">COY52_08520</name>
</gene>
<protein>
    <recommendedName>
        <fullName evidence="5">UDP-glucuronate decarboxylase</fullName>
        <ecNumber evidence="5">4.1.1.35</ecNumber>
    </recommendedName>
</protein>
<comment type="caution">
    <text evidence="15">The sequence shown here is derived from an EMBL/GenBank/DDBJ whole genome shotgun (WGS) entry which is preliminary data.</text>
</comment>
<dbReference type="EC" id="4.1.1.35" evidence="5"/>
<keyword evidence="9" id="KW-1133">Transmembrane helix</keyword>
<dbReference type="Gene3D" id="3.40.50.720">
    <property type="entry name" value="NAD(P)-binding Rossmann-like Domain"/>
    <property type="match status" value="1"/>
</dbReference>
<name>A0A2M7S8X1_9BACT</name>
<dbReference type="UniPathway" id="UPA00796">
    <property type="reaction ID" value="UER00771"/>
</dbReference>
<sequence>MNILVTGGAGFVGSHLVEKLLEDGHKVTVIDDLSTGRIDNIRHLTCDKNLTVRIGTILNEQLMSKLVSKADFIYHLAAAVGVKYVIENPLRSIQTNVKGTEIVLELAEKLSRGNRRKKVLITSTSEVYGKNEKIPFKETDDRVMGPTTISRWSYSCAKAMDEFLALAYWREKRLPVIIVRLFNTCGPRQVSDYGMVIPRFIEQALRDKPLTVYGDGRQTRSFLYVDDAVRAIVSLSKNPKAVGEIFNIGSSERITIAGLASRIVTMTGSRSAIKLVPYEKVYTKGFEDMRHRFPNTAKIHGLTGFRIRYTLKDTLENMIEDARIRISKGGAKACC</sequence>
<dbReference type="Pfam" id="PF16363">
    <property type="entry name" value="GDP_Man_Dehyd"/>
    <property type="match status" value="1"/>
</dbReference>
<dbReference type="GO" id="GO:0033320">
    <property type="term" value="P:UDP-D-xylose biosynthetic process"/>
    <property type="evidence" value="ECO:0007669"/>
    <property type="project" value="UniProtKB-UniPathway"/>
</dbReference>
<keyword evidence="7" id="KW-0210">Decarboxylase</keyword>
<dbReference type="PRINTS" id="PR01713">
    <property type="entry name" value="NUCEPIMERASE"/>
</dbReference>
<comment type="pathway">
    <text evidence="3">Nucleotide-sugar biosynthesis; UDP-alpha-D-xylose biosynthesis; UDP-alpha-D-xylose from UDP-alpha-D-glucuronate: step 1/1.</text>
</comment>
<evidence type="ECO:0000256" key="11">
    <source>
        <dbReference type="ARBA" id="ARBA00023034"/>
    </source>
</evidence>
<evidence type="ECO:0000313" key="16">
    <source>
        <dbReference type="Proteomes" id="UP000229307"/>
    </source>
</evidence>
<dbReference type="InterPro" id="IPR036291">
    <property type="entry name" value="NAD(P)-bd_dom_sf"/>
</dbReference>
<reference evidence="16" key="1">
    <citation type="submission" date="2017-09" db="EMBL/GenBank/DDBJ databases">
        <title>Depth-based differentiation of microbial function through sediment-hosted aquifers and enrichment of novel symbionts in the deep terrestrial subsurface.</title>
        <authorList>
            <person name="Probst A.J."/>
            <person name="Ladd B."/>
            <person name="Jarett J.K."/>
            <person name="Geller-Mcgrath D.E."/>
            <person name="Sieber C.M.K."/>
            <person name="Emerson J.B."/>
            <person name="Anantharaman K."/>
            <person name="Thomas B.C."/>
            <person name="Malmstrom R."/>
            <person name="Stieglmeier M."/>
            <person name="Klingl A."/>
            <person name="Woyke T."/>
            <person name="Ryan C.M."/>
            <person name="Banfield J.F."/>
        </authorList>
    </citation>
    <scope>NUCLEOTIDE SEQUENCE [LARGE SCALE GENOMIC DNA]</scope>
</reference>
<evidence type="ECO:0000256" key="1">
    <source>
        <dbReference type="ARBA" id="ARBA00001911"/>
    </source>
</evidence>
<evidence type="ECO:0000256" key="7">
    <source>
        <dbReference type="ARBA" id="ARBA00022793"/>
    </source>
</evidence>
<keyword evidence="12" id="KW-0472">Membrane</keyword>
<keyword evidence="8" id="KW-0735">Signal-anchor</keyword>
<dbReference type="EMBL" id="PFMR01000223">
    <property type="protein sequence ID" value="PIZ15930.1"/>
    <property type="molecule type" value="Genomic_DNA"/>
</dbReference>
<evidence type="ECO:0000256" key="6">
    <source>
        <dbReference type="ARBA" id="ARBA00022692"/>
    </source>
</evidence>
<keyword evidence="13" id="KW-0456">Lyase</keyword>
<dbReference type="GO" id="GO:0005737">
    <property type="term" value="C:cytoplasm"/>
    <property type="evidence" value="ECO:0007669"/>
    <property type="project" value="TreeGrafter"/>
</dbReference>
<dbReference type="PANTHER" id="PTHR43078:SF6">
    <property type="entry name" value="UDP-GLUCURONIC ACID DECARBOXYLASE 1"/>
    <property type="match status" value="1"/>
</dbReference>
<keyword evidence="10" id="KW-0520">NAD</keyword>
<dbReference type="GO" id="GO:0042732">
    <property type="term" value="P:D-xylose metabolic process"/>
    <property type="evidence" value="ECO:0007669"/>
    <property type="project" value="InterPro"/>
</dbReference>
<proteinExistence type="inferred from homology"/>
<dbReference type="GO" id="GO:0070403">
    <property type="term" value="F:NAD+ binding"/>
    <property type="evidence" value="ECO:0007669"/>
    <property type="project" value="InterPro"/>
</dbReference>
<evidence type="ECO:0000256" key="10">
    <source>
        <dbReference type="ARBA" id="ARBA00023027"/>
    </source>
</evidence>
<evidence type="ECO:0000256" key="5">
    <source>
        <dbReference type="ARBA" id="ARBA00012290"/>
    </source>
</evidence>
<dbReference type="InterPro" id="IPR016040">
    <property type="entry name" value="NAD(P)-bd_dom"/>
</dbReference>
<keyword evidence="11" id="KW-0333">Golgi apparatus</keyword>